<organism evidence="6 7">
    <name type="scientific">Extensimonas vulgaris</name>
    <dbReference type="NCBI Taxonomy" id="1031594"/>
    <lineage>
        <taxon>Bacteria</taxon>
        <taxon>Pseudomonadati</taxon>
        <taxon>Pseudomonadota</taxon>
        <taxon>Betaproteobacteria</taxon>
        <taxon>Burkholderiales</taxon>
        <taxon>Comamonadaceae</taxon>
        <taxon>Extensimonas</taxon>
    </lineage>
</organism>
<gene>
    <name evidence="6" type="ORF">DFR45_101169</name>
</gene>
<dbReference type="InterPro" id="IPR029063">
    <property type="entry name" value="SAM-dependent_MTases_sf"/>
</dbReference>
<keyword evidence="2" id="KW-0489">Methyltransferase</keyword>
<reference evidence="6 7" key="1">
    <citation type="submission" date="2018-07" db="EMBL/GenBank/DDBJ databases">
        <title>Genomic Encyclopedia of Type Strains, Phase IV (KMG-IV): sequencing the most valuable type-strain genomes for metagenomic binning, comparative biology and taxonomic classification.</title>
        <authorList>
            <person name="Goeker M."/>
        </authorList>
    </citation>
    <scope>NUCLEOTIDE SEQUENCE [LARGE SCALE GENOMIC DNA]</scope>
    <source>
        <strain evidence="6 7">DSM 100911</strain>
    </source>
</reference>
<evidence type="ECO:0000313" key="7">
    <source>
        <dbReference type="Proteomes" id="UP000252174"/>
    </source>
</evidence>
<dbReference type="PANTHER" id="PTHR33841:SF1">
    <property type="entry name" value="DNA METHYLTRANSFERASE A"/>
    <property type="match status" value="1"/>
</dbReference>
<dbReference type="InterPro" id="IPR041635">
    <property type="entry name" value="Type_ISP_LLaBIII_C"/>
</dbReference>
<dbReference type="PANTHER" id="PTHR33841">
    <property type="entry name" value="DNA METHYLTRANSFERASE YEEA-RELATED"/>
    <property type="match status" value="1"/>
</dbReference>
<sequence length="1084" mass="121256">MNPASLLHPYLEAIATALKVGNATEHTHRPALKTLLEAVGTQASASGGKHAQGAVQATNEPQRIDCGAPDFIVTRGVLPLGYVEAKDVGVHLDKAAESAQLRRYRESLPNLILTDYIEFRWFVDGECQLSASLPRPDKDGKVRWNEAAAAEVAQLLLRFMQADMPVKATPHDLAVRMAGLGRLIRELITKTFEAEGARGELHAQLKAFRDVLMGDTLTPAQFADMYAQTLCYGLFAARCTLPAGGGFTRQSAAHQLPKTNPFLRKLFHQIAGPDLDDRIAWAVDQLAELLARADMAAILESFGRAIRQEDPVVHFYETFLAAYDPAMREARGVYYTPEPVVGYIVRSVDALLKKHFAMPEGLAHAGKTTIKVPAPPDLTKKGLSRYVEHETHRLQILDPATGTGTFLHAVIQQIRLHFVGNDGAWPGYVAEHLLPRLFGFELLMAPYAVAHMKLGLTLEASGYDFASDQRLGVYLTNSLEEAHELTNLPLFTQWLADESLAASDIKRQAPVMVVLGNPPYSGHSANQGEWMRQLLHGVDISDKGALTGNYFAVDGKPLGERNPKWLNDDYVKFIRFAQWRIERTGHGVLAFVTNHGYLDNPTFRGMRQCLMQSFDEIYVLDLHGNSKKSEKAPDGGKDENVFDIQQGVAIGIFVKKPKSGPPALNPDGSFKTRLAEVFHRDLYGLRKDKYRALESQDVESSDWQKLAPASPYFYFVPQNEDLLSEYQEGWKIPSIMPLTRLGPNSHRDNFAIAFDESTAVRRLSDLSDPQISSEELREKYGLTDNRDWKLDLARKLAHSRSDRPIRCIYRPFDFRWMLYGAYAFDYHRPEINDNLIEENIAIITTRGTKEEFSVFCTRLPAGQHKLATPYDGSYLSPLYIYPRESQIPIEELALKRRPNLAPEFTAALLAAQGRNVSPEDTLAYLYAVLYTPGYRARYAEFLRRDFPRVPLTAQPALFDTLVRLGQELIGLHTLQKVLPRVTGFPVAGSNEVVKVRFGIEAGATAGRVWINEAQYFDQVPQAVWDTHIGGYRVAEKWLKDRKGRPLSYDDLTHYQSVLAALVRTLAIQAELDAAIDAAGGWPLH</sequence>
<dbReference type="Pfam" id="PF18135">
    <property type="entry name" value="Type_ISP_C"/>
    <property type="match status" value="1"/>
</dbReference>
<proteinExistence type="predicted"/>
<protein>
    <recommendedName>
        <fullName evidence="1">site-specific DNA-methyltransferase (adenine-specific)</fullName>
        <ecNumber evidence="1">2.1.1.72</ecNumber>
    </recommendedName>
</protein>
<dbReference type="OrthoDB" id="9804086at2"/>
<dbReference type="GO" id="GO:0032259">
    <property type="term" value="P:methylation"/>
    <property type="evidence" value="ECO:0007669"/>
    <property type="project" value="UniProtKB-KW"/>
</dbReference>
<dbReference type="InterPro" id="IPR050953">
    <property type="entry name" value="N4_N6_ade-DNA_methylase"/>
</dbReference>
<dbReference type="AlphaFoldDB" id="A0A369AQJ3"/>
<dbReference type="Gene3D" id="3.40.50.150">
    <property type="entry name" value="Vaccinia Virus protein VP39"/>
    <property type="match status" value="1"/>
</dbReference>
<dbReference type="EC" id="2.1.1.72" evidence="1"/>
<evidence type="ECO:0000313" key="6">
    <source>
        <dbReference type="EMBL" id="RCX11642.1"/>
    </source>
</evidence>
<name>A0A369AQJ3_9BURK</name>
<feature type="domain" description="Type ISP restriction-modification enzyme LLaBIII C-terminal specificity" evidence="5">
    <location>
        <begin position="734"/>
        <end position="1054"/>
    </location>
</feature>
<evidence type="ECO:0000256" key="2">
    <source>
        <dbReference type="ARBA" id="ARBA00022603"/>
    </source>
</evidence>
<evidence type="ECO:0000256" key="1">
    <source>
        <dbReference type="ARBA" id="ARBA00011900"/>
    </source>
</evidence>
<dbReference type="SUPFAM" id="SSF53335">
    <property type="entry name" value="S-adenosyl-L-methionine-dependent methyltransferases"/>
    <property type="match status" value="1"/>
</dbReference>
<dbReference type="EMBL" id="QPJU01000001">
    <property type="protein sequence ID" value="RCX11642.1"/>
    <property type="molecule type" value="Genomic_DNA"/>
</dbReference>
<accession>A0A369AQJ3</accession>
<dbReference type="GO" id="GO:0009007">
    <property type="term" value="F:site-specific DNA-methyltransferase (adenine-specific) activity"/>
    <property type="evidence" value="ECO:0007669"/>
    <property type="project" value="UniProtKB-EC"/>
</dbReference>
<comment type="caution">
    <text evidence="6">The sequence shown here is derived from an EMBL/GenBank/DDBJ whole genome shotgun (WGS) entry which is preliminary data.</text>
</comment>
<evidence type="ECO:0000256" key="3">
    <source>
        <dbReference type="ARBA" id="ARBA00022679"/>
    </source>
</evidence>
<comment type="catalytic activity">
    <reaction evidence="4">
        <text>a 2'-deoxyadenosine in DNA + S-adenosyl-L-methionine = an N(6)-methyl-2'-deoxyadenosine in DNA + S-adenosyl-L-homocysteine + H(+)</text>
        <dbReference type="Rhea" id="RHEA:15197"/>
        <dbReference type="Rhea" id="RHEA-COMP:12418"/>
        <dbReference type="Rhea" id="RHEA-COMP:12419"/>
        <dbReference type="ChEBI" id="CHEBI:15378"/>
        <dbReference type="ChEBI" id="CHEBI:57856"/>
        <dbReference type="ChEBI" id="CHEBI:59789"/>
        <dbReference type="ChEBI" id="CHEBI:90615"/>
        <dbReference type="ChEBI" id="CHEBI:90616"/>
        <dbReference type="EC" id="2.1.1.72"/>
    </reaction>
</comment>
<evidence type="ECO:0000256" key="4">
    <source>
        <dbReference type="ARBA" id="ARBA00047942"/>
    </source>
</evidence>
<evidence type="ECO:0000259" key="5">
    <source>
        <dbReference type="Pfam" id="PF18135"/>
    </source>
</evidence>
<dbReference type="PRINTS" id="PR00507">
    <property type="entry name" value="N12N6MTFRASE"/>
</dbReference>
<keyword evidence="7" id="KW-1185">Reference proteome</keyword>
<dbReference type="Proteomes" id="UP000252174">
    <property type="component" value="Unassembled WGS sequence"/>
</dbReference>
<keyword evidence="3" id="KW-0808">Transferase</keyword>